<dbReference type="InterPro" id="IPR045298">
    <property type="entry name" value="Complex1_LYR_LYRM7"/>
</dbReference>
<feature type="domain" description="Complex 1 LYR protein" evidence="10">
    <location>
        <begin position="197"/>
        <end position="250"/>
    </location>
</feature>
<dbReference type="Bgee" id="ENSMGAG00000002718">
    <property type="expression patterns" value="Expressed in brain and 17 other cell types or tissues"/>
</dbReference>
<evidence type="ECO:0000256" key="7">
    <source>
        <dbReference type="ARBA" id="ARBA00026165"/>
    </source>
</evidence>
<organism evidence="11 12">
    <name type="scientific">Meleagris gallopavo</name>
    <name type="common">Wild turkey</name>
    <dbReference type="NCBI Taxonomy" id="9103"/>
    <lineage>
        <taxon>Eukaryota</taxon>
        <taxon>Metazoa</taxon>
        <taxon>Chordata</taxon>
        <taxon>Craniata</taxon>
        <taxon>Vertebrata</taxon>
        <taxon>Euteleostomi</taxon>
        <taxon>Archelosauria</taxon>
        <taxon>Archosauria</taxon>
        <taxon>Dinosauria</taxon>
        <taxon>Saurischia</taxon>
        <taxon>Theropoda</taxon>
        <taxon>Coelurosauria</taxon>
        <taxon>Aves</taxon>
        <taxon>Neognathae</taxon>
        <taxon>Galloanserae</taxon>
        <taxon>Galliformes</taxon>
        <taxon>Phasianidae</taxon>
        <taxon>Meleagridinae</taxon>
        <taxon>Meleagris</taxon>
    </lineage>
</organism>
<dbReference type="GeneTree" id="ENSGT00390000017923"/>
<evidence type="ECO:0000256" key="1">
    <source>
        <dbReference type="ARBA" id="ARBA00004305"/>
    </source>
</evidence>
<comment type="function">
    <text evidence="5">Assembly factor required for Rieske Fe-S protein UQCRFS1 incorporation into the cytochrome b-c1 (CIII) complex. Functions as a chaperone, binding to this subunit within the mitochondrial matrix and stabilizing it prior to its translocation and insertion into the late CIII dimeric intermediate within the mitochondrial inner membrane.</text>
</comment>
<dbReference type="GO" id="GO:0044183">
    <property type="term" value="F:protein folding chaperone"/>
    <property type="evidence" value="ECO:0007669"/>
    <property type="project" value="TreeGrafter"/>
</dbReference>
<dbReference type="InterPro" id="IPR008011">
    <property type="entry name" value="Complex1_LYR_dom"/>
</dbReference>
<accession>A0A803XKT1</accession>
<evidence type="ECO:0000256" key="4">
    <source>
        <dbReference type="ARBA" id="ARBA00023186"/>
    </source>
</evidence>
<name>A0A803XKT1_MELGA</name>
<evidence type="ECO:0000313" key="11">
    <source>
        <dbReference type="Ensembl" id="ENSMGAP00000020127.1"/>
    </source>
</evidence>
<dbReference type="GO" id="GO:0034551">
    <property type="term" value="P:mitochondrial respiratory chain complex III assembly"/>
    <property type="evidence" value="ECO:0007669"/>
    <property type="project" value="InterPro"/>
</dbReference>
<evidence type="ECO:0000256" key="2">
    <source>
        <dbReference type="ARBA" id="ARBA00009508"/>
    </source>
</evidence>
<dbReference type="InterPro" id="IPR050435">
    <property type="entry name" value="MZM1/LYRM7"/>
</dbReference>
<dbReference type="CDD" id="cd20267">
    <property type="entry name" value="Complex1_LYR_LYRM7"/>
    <property type="match status" value="1"/>
</dbReference>
<evidence type="ECO:0000256" key="3">
    <source>
        <dbReference type="ARBA" id="ARBA00023128"/>
    </source>
</evidence>
<evidence type="ECO:0000256" key="6">
    <source>
        <dbReference type="ARBA" id="ARBA00025809"/>
    </source>
</evidence>
<evidence type="ECO:0000256" key="5">
    <source>
        <dbReference type="ARBA" id="ARBA00025430"/>
    </source>
</evidence>
<reference evidence="11" key="2">
    <citation type="submission" date="2025-08" db="UniProtKB">
        <authorList>
            <consortium name="Ensembl"/>
        </authorList>
    </citation>
    <scope>IDENTIFICATION</scope>
</reference>
<keyword evidence="4" id="KW-0143">Chaperone</keyword>
<dbReference type="PANTHER" id="PTHR46749:SF1">
    <property type="entry name" value="COMPLEX III ASSEMBLY FACTOR LYRM7"/>
    <property type="match status" value="1"/>
</dbReference>
<dbReference type="Proteomes" id="UP000001645">
    <property type="component" value="Chromosome Z"/>
</dbReference>
<dbReference type="AlphaFoldDB" id="A0A803XKT1"/>
<reference evidence="11 12" key="1">
    <citation type="journal article" date="2010" name="PLoS Biol.">
        <title>Multi-platform next-generation sequencing of the domestic turkey (Meleagris gallopavo): genome assembly and analysis.</title>
        <authorList>
            <person name="Dalloul R.A."/>
            <person name="Long J.A."/>
            <person name="Zimin A.V."/>
            <person name="Aslam L."/>
            <person name="Beal K."/>
            <person name="Blomberg L.A."/>
            <person name="Bouffard P."/>
            <person name="Burt D.W."/>
            <person name="Crasta O."/>
            <person name="Crooijmans R.P."/>
            <person name="Cooper K."/>
            <person name="Coulombe R.A."/>
            <person name="De S."/>
            <person name="Delany M.E."/>
            <person name="Dodgson J.B."/>
            <person name="Dong J.J."/>
            <person name="Evans C."/>
            <person name="Frederickson K.M."/>
            <person name="Flicek P."/>
            <person name="Florea L."/>
            <person name="Folkerts O."/>
            <person name="Groenen M.A."/>
            <person name="Harkins T.T."/>
            <person name="Herrero J."/>
            <person name="Hoffmann S."/>
            <person name="Megens H.J."/>
            <person name="Jiang A."/>
            <person name="de Jong P."/>
            <person name="Kaiser P."/>
            <person name="Kim H."/>
            <person name="Kim K.W."/>
            <person name="Kim S."/>
            <person name="Langenberger D."/>
            <person name="Lee M.K."/>
            <person name="Lee T."/>
            <person name="Mane S."/>
            <person name="Marcais G."/>
            <person name="Marz M."/>
            <person name="McElroy A.P."/>
            <person name="Modise T."/>
            <person name="Nefedov M."/>
            <person name="Notredame C."/>
            <person name="Paton I.R."/>
            <person name="Payne W.S."/>
            <person name="Pertea G."/>
            <person name="Prickett D."/>
            <person name="Puiu D."/>
            <person name="Qioa D."/>
            <person name="Raineri E."/>
            <person name="Ruffier M."/>
            <person name="Salzberg S.L."/>
            <person name="Schatz M.C."/>
            <person name="Scheuring C."/>
            <person name="Schmidt C.J."/>
            <person name="Schroeder S."/>
            <person name="Searle S.M."/>
            <person name="Smith E.J."/>
            <person name="Smith J."/>
            <person name="Sonstegard T.S."/>
            <person name="Stadler P.F."/>
            <person name="Tafer H."/>
            <person name="Tu Z.J."/>
            <person name="Van Tassell C.P."/>
            <person name="Vilella A.J."/>
            <person name="Williams K.P."/>
            <person name="Yorke J.A."/>
            <person name="Zhang L."/>
            <person name="Zhang H.B."/>
            <person name="Zhang X."/>
            <person name="Zhang Y."/>
            <person name="Reed K.M."/>
        </authorList>
    </citation>
    <scope>NUCLEOTIDE SEQUENCE [LARGE SCALE GENOMIC DNA]</scope>
</reference>
<protein>
    <recommendedName>
        <fullName evidence="7">Complex III assembly factor LYRM7</fullName>
    </recommendedName>
    <alternativeName>
        <fullName evidence="8">LYR motif-containing protein 7</fullName>
    </alternativeName>
</protein>
<comment type="similarity">
    <text evidence="2">Belongs to the complex I LYR family.</text>
</comment>
<proteinExistence type="inferred from homology"/>
<gene>
    <name evidence="11" type="primary">LYRM7</name>
</gene>
<dbReference type="GO" id="GO:0005759">
    <property type="term" value="C:mitochondrial matrix"/>
    <property type="evidence" value="ECO:0007669"/>
    <property type="project" value="UniProtKB-SubCell"/>
</dbReference>
<evidence type="ECO:0000313" key="12">
    <source>
        <dbReference type="Proteomes" id="UP000001645"/>
    </source>
</evidence>
<evidence type="ECO:0000259" key="10">
    <source>
        <dbReference type="Pfam" id="PF05347"/>
    </source>
</evidence>
<evidence type="ECO:0000256" key="9">
    <source>
        <dbReference type="SAM" id="MobiDB-lite"/>
    </source>
</evidence>
<comment type="subcellular location">
    <subcellularLocation>
        <location evidence="1">Mitochondrion matrix</location>
    </subcellularLocation>
</comment>
<dbReference type="Pfam" id="PF05347">
    <property type="entry name" value="Complex1_LYR"/>
    <property type="match status" value="1"/>
</dbReference>
<sequence>MAIVGPRGVAMCAAEAGPYSAVRMAAIGPGGAASVGSRPSAGAERTLLGTREVARWARSGSVVGCTRLRRAWGRAGNSERAFRFRKSVAMASRGRVSAVRMRGGEGASVVEASGSRWVKGWPDSGLTDRLFLVLGGCIESTGAWAERGKDGGGPRGVVWSGSSPSLPRSVRTRLSFRERNGRRGERTVAAVRRRVGALRLFKLLHRTRQEVFKNDTRALEAARQKINEEFKNNQSETSEEKINELLKIASDVEVILRTSVIQAVHTDSDKILLLPRKDLLQDNIPYFDKPTKKHES</sequence>
<dbReference type="InParanoid" id="A0A803XKT1"/>
<dbReference type="OrthoDB" id="529194at2759"/>
<dbReference type="PANTHER" id="PTHR46749">
    <property type="entry name" value="COMPLEX III ASSEMBLY FACTOR LYRM7"/>
    <property type="match status" value="1"/>
</dbReference>
<keyword evidence="3" id="KW-0496">Mitochondrion</keyword>
<keyword evidence="12" id="KW-1185">Reference proteome</keyword>
<reference evidence="11" key="3">
    <citation type="submission" date="2025-09" db="UniProtKB">
        <authorList>
            <consortium name="Ensembl"/>
        </authorList>
    </citation>
    <scope>IDENTIFICATION</scope>
</reference>
<comment type="subunit">
    <text evidence="6">Interacts with UQCRFS1.</text>
</comment>
<evidence type="ECO:0000256" key="8">
    <source>
        <dbReference type="ARBA" id="ARBA00031830"/>
    </source>
</evidence>
<dbReference type="Ensembl" id="ENSMGAT00000024617.1">
    <property type="protein sequence ID" value="ENSMGAP00000020127.1"/>
    <property type="gene ID" value="ENSMGAG00000002718.3"/>
</dbReference>
<feature type="region of interest" description="Disordered" evidence="9">
    <location>
        <begin position="145"/>
        <end position="164"/>
    </location>
</feature>